<protein>
    <submittedName>
        <fullName evidence="2">Uncharacterized protein</fullName>
    </submittedName>
</protein>
<accession>A0A915KJ43</accession>
<organism evidence="1 2">
    <name type="scientific">Romanomermis culicivorax</name>
    <name type="common">Nematode worm</name>
    <dbReference type="NCBI Taxonomy" id="13658"/>
    <lineage>
        <taxon>Eukaryota</taxon>
        <taxon>Metazoa</taxon>
        <taxon>Ecdysozoa</taxon>
        <taxon>Nematoda</taxon>
        <taxon>Enoplea</taxon>
        <taxon>Dorylaimia</taxon>
        <taxon>Mermithida</taxon>
        <taxon>Mermithoidea</taxon>
        <taxon>Mermithidae</taxon>
        <taxon>Romanomermis</taxon>
    </lineage>
</organism>
<sequence>MHLEFGIPINVVLQGCSRLIDQSFGGICVVLVTGIGRVPGSGSDHWNFLGYESRSDETRFLNANQGAGESDAVED</sequence>
<name>A0A915KJ43_ROMCU</name>
<dbReference type="WBParaSite" id="nRc.2.0.1.t38026-RA">
    <property type="protein sequence ID" value="nRc.2.0.1.t38026-RA"/>
    <property type="gene ID" value="nRc.2.0.1.g38026"/>
</dbReference>
<evidence type="ECO:0000313" key="2">
    <source>
        <dbReference type="WBParaSite" id="nRc.2.0.1.t38026-RA"/>
    </source>
</evidence>
<dbReference type="AlphaFoldDB" id="A0A915KJ43"/>
<proteinExistence type="predicted"/>
<keyword evidence="1" id="KW-1185">Reference proteome</keyword>
<evidence type="ECO:0000313" key="1">
    <source>
        <dbReference type="Proteomes" id="UP000887565"/>
    </source>
</evidence>
<dbReference type="Proteomes" id="UP000887565">
    <property type="component" value="Unplaced"/>
</dbReference>
<reference evidence="2" key="1">
    <citation type="submission" date="2022-11" db="UniProtKB">
        <authorList>
            <consortium name="WormBaseParasite"/>
        </authorList>
    </citation>
    <scope>IDENTIFICATION</scope>
</reference>